<reference evidence="4" key="1">
    <citation type="submission" date="2011-07" db="EMBL/GenBank/DDBJ databases">
        <authorList>
            <consortium name="Caenorhabditis brenneri Sequencing and Analysis Consortium"/>
            <person name="Wilson R.K."/>
        </authorList>
    </citation>
    <scope>NUCLEOTIDE SEQUENCE [LARGE SCALE GENOMIC DNA]</scope>
    <source>
        <strain evidence="4">PB2801</strain>
    </source>
</reference>
<dbReference type="EMBL" id="GL380117">
    <property type="protein sequence ID" value="EGT47283.1"/>
    <property type="molecule type" value="Genomic_DNA"/>
</dbReference>
<keyword evidence="4" id="KW-1185">Reference proteome</keyword>
<evidence type="ECO:0000256" key="2">
    <source>
        <dbReference type="SAM" id="MobiDB-lite"/>
    </source>
</evidence>
<sequence length="210" mass="24728">MNIIDSEETKVPNELLLLLFPKSENNESKIEKKLRRSKTEMEAMTPEQKRELTQSRNRYYSAKYAANKKQKIEAMETVYSEWQQKLKRLQDANEILEMDILGKVEVSQRATVMEEVDSRKQQIRKAYQDDNAENSKKKELEIQHLILELNKADYQGFMLMTSAERSTNNSRKCRLKKKLVAAKNELNIQEITSEYEIEEQIASMLKNFVL</sequence>
<evidence type="ECO:0000313" key="3">
    <source>
        <dbReference type="EMBL" id="EGT47283.1"/>
    </source>
</evidence>
<dbReference type="InParanoid" id="G0P7P1"/>
<gene>
    <name evidence="3" type="ORF">CAEBREN_24166</name>
</gene>
<feature type="region of interest" description="Disordered" evidence="2">
    <location>
        <begin position="34"/>
        <end position="53"/>
    </location>
</feature>
<keyword evidence="1" id="KW-0175">Coiled coil</keyword>
<feature type="coiled-coil region" evidence="1">
    <location>
        <begin position="65"/>
        <end position="99"/>
    </location>
</feature>
<dbReference type="HOGENOM" id="CLU_1462566_0_0_1"/>
<evidence type="ECO:0008006" key="5">
    <source>
        <dbReference type="Google" id="ProtNLM"/>
    </source>
</evidence>
<organism evidence="4">
    <name type="scientific">Caenorhabditis brenneri</name>
    <name type="common">Nematode worm</name>
    <dbReference type="NCBI Taxonomy" id="135651"/>
    <lineage>
        <taxon>Eukaryota</taxon>
        <taxon>Metazoa</taxon>
        <taxon>Ecdysozoa</taxon>
        <taxon>Nematoda</taxon>
        <taxon>Chromadorea</taxon>
        <taxon>Rhabditida</taxon>
        <taxon>Rhabditina</taxon>
        <taxon>Rhabditomorpha</taxon>
        <taxon>Rhabditoidea</taxon>
        <taxon>Rhabditidae</taxon>
        <taxon>Peloderinae</taxon>
        <taxon>Caenorhabditis</taxon>
    </lineage>
</organism>
<protein>
    <recommendedName>
        <fullName evidence="5">BZIP domain-containing protein</fullName>
    </recommendedName>
</protein>
<dbReference type="AlphaFoldDB" id="G0P7P1"/>
<evidence type="ECO:0000256" key="1">
    <source>
        <dbReference type="SAM" id="Coils"/>
    </source>
</evidence>
<evidence type="ECO:0000313" key="4">
    <source>
        <dbReference type="Proteomes" id="UP000008068"/>
    </source>
</evidence>
<name>G0P7P1_CAEBE</name>
<dbReference type="Proteomes" id="UP000008068">
    <property type="component" value="Unassembled WGS sequence"/>
</dbReference>
<proteinExistence type="predicted"/>
<accession>G0P7P1</accession>